<proteinExistence type="predicted"/>
<protein>
    <submittedName>
        <fullName evidence="2">Uncharacterized protein</fullName>
    </submittedName>
</protein>
<reference evidence="2 3" key="1">
    <citation type="submission" date="2019-07" db="EMBL/GenBank/DDBJ databases">
        <authorList>
            <person name="Jastrzebski P J."/>
            <person name="Paukszto L."/>
            <person name="Jastrzebski P J."/>
        </authorList>
    </citation>
    <scope>NUCLEOTIDE SEQUENCE [LARGE SCALE GENOMIC DNA]</scope>
    <source>
        <strain evidence="2 3">WMS-il1</strain>
    </source>
</reference>
<dbReference type="AlphaFoldDB" id="A0A564YUM9"/>
<name>A0A564YUM9_HYMDI</name>
<sequence>MTRRGLWRKCSVVNTTCEMTIPFISETDGWQGATTCVLLVAIFIGLLGTGLAIFGHSGSDLVKRLYYFHSSGEIFFLAGGCHNRVCKSTSTAVY</sequence>
<keyword evidence="1" id="KW-0472">Membrane</keyword>
<dbReference type="Proteomes" id="UP000321570">
    <property type="component" value="Unassembled WGS sequence"/>
</dbReference>
<gene>
    <name evidence="2" type="ORF">WMSIL1_LOCUS9752</name>
</gene>
<keyword evidence="1" id="KW-1133">Transmembrane helix</keyword>
<evidence type="ECO:0000313" key="2">
    <source>
        <dbReference type="EMBL" id="VUZ50876.1"/>
    </source>
</evidence>
<dbReference type="Gene3D" id="1.20.140.150">
    <property type="match status" value="1"/>
</dbReference>
<keyword evidence="3" id="KW-1185">Reference proteome</keyword>
<evidence type="ECO:0000313" key="3">
    <source>
        <dbReference type="Proteomes" id="UP000321570"/>
    </source>
</evidence>
<feature type="transmembrane region" description="Helical" evidence="1">
    <location>
        <begin position="32"/>
        <end position="54"/>
    </location>
</feature>
<organism evidence="2 3">
    <name type="scientific">Hymenolepis diminuta</name>
    <name type="common">Rat tapeworm</name>
    <dbReference type="NCBI Taxonomy" id="6216"/>
    <lineage>
        <taxon>Eukaryota</taxon>
        <taxon>Metazoa</taxon>
        <taxon>Spiralia</taxon>
        <taxon>Lophotrochozoa</taxon>
        <taxon>Platyhelminthes</taxon>
        <taxon>Cestoda</taxon>
        <taxon>Eucestoda</taxon>
        <taxon>Cyclophyllidea</taxon>
        <taxon>Hymenolepididae</taxon>
        <taxon>Hymenolepis</taxon>
    </lineage>
</organism>
<dbReference type="EMBL" id="CABIJS010000410">
    <property type="protein sequence ID" value="VUZ50876.1"/>
    <property type="molecule type" value="Genomic_DNA"/>
</dbReference>
<accession>A0A564YUM9</accession>
<evidence type="ECO:0000256" key="1">
    <source>
        <dbReference type="SAM" id="Phobius"/>
    </source>
</evidence>
<keyword evidence="1" id="KW-0812">Transmembrane</keyword>